<dbReference type="PANTHER" id="PTHR43297">
    <property type="entry name" value="OLIGOPEPTIDE TRANSPORT ATP-BINDING PROTEIN APPD"/>
    <property type="match status" value="1"/>
</dbReference>
<keyword evidence="7" id="KW-0472">Membrane</keyword>
<dbReference type="GO" id="GO:0005524">
    <property type="term" value="F:ATP binding"/>
    <property type="evidence" value="ECO:0007669"/>
    <property type="project" value="UniProtKB-KW"/>
</dbReference>
<dbReference type="PROSITE" id="PS00211">
    <property type="entry name" value="ABC_TRANSPORTER_1"/>
    <property type="match status" value="2"/>
</dbReference>
<protein>
    <recommendedName>
        <fullName evidence="8">ABC-type dipeptide transporter</fullName>
        <ecNumber evidence="8">7.4.2.9</ecNumber>
    </recommendedName>
</protein>
<dbReference type="SMART" id="SM00382">
    <property type="entry name" value="AAA"/>
    <property type="match status" value="2"/>
</dbReference>
<dbReference type="InterPro" id="IPR013563">
    <property type="entry name" value="Oligopep_ABC_C"/>
</dbReference>
<dbReference type="Pfam" id="PF08352">
    <property type="entry name" value="oligo_HPY"/>
    <property type="match status" value="2"/>
</dbReference>
<dbReference type="NCBIfam" id="NF007739">
    <property type="entry name" value="PRK10419.1"/>
    <property type="match status" value="2"/>
</dbReference>
<dbReference type="GO" id="GO:0055085">
    <property type="term" value="P:transmembrane transport"/>
    <property type="evidence" value="ECO:0007669"/>
    <property type="project" value="UniProtKB-ARBA"/>
</dbReference>
<evidence type="ECO:0000256" key="1">
    <source>
        <dbReference type="ARBA" id="ARBA00004417"/>
    </source>
</evidence>
<feature type="domain" description="ABC transporter" evidence="10">
    <location>
        <begin position="18"/>
        <end position="274"/>
    </location>
</feature>
<evidence type="ECO:0000259" key="10">
    <source>
        <dbReference type="PROSITE" id="PS50893"/>
    </source>
</evidence>
<sequence>MLGVLIEQSRQGKMSQLLQISDLNVSFKTMQGKKGVLHDVNIDVSKNEILAVVGESGSGKSVMSKAIMGLLGNKATKSGQIYLHDSKLSDEPLEMVSMSRRQAQQIRGDEISMIFQDPMTSLNPLMTVGNQIAEAVQIHQKTSRAEAIEEASRMLDLVRVPSGRKVLGVYPHQLSGGMRQRVMIAMALACKPKLLIADEPTTALDVTIQAQILGLIRELQTELGMGVIFITHDMGVVHEVADRVAVMYHGDIVETGTLNQVFLSPQHPYTKALLKAAPKLGSMRGRAVPHSFPVLTMEEELKGKTTSVEIPGCPVDYSKAPLLDVDSLHVVFPRKHNFFGKVTHQVHAVNDVSFQLWKGETLGIVGESGSGKSTIGNAILGLLEEASGGISYKGIDLLDPTREQRKLVKRDISFIFQDPLASLNPQMTIGECVEEPFIIHHPEMSKAQREQKAKALLNKVGIKSELYRHYPHEFSGGMLQRVNIARALTTQPKIIVADESVSALDVSVQATVLNLMLELQNEFGISFIFISHDMAVIERVCHRVAVLTKGQLVEIGHRQEVFEDTKHSYTQKLLAAIPSIDTERSVPKQFELLTDDIPDPIFPVGEFPSPILLVEHTPTHFSATE</sequence>
<keyword evidence="4" id="KW-1003">Cell membrane</keyword>
<dbReference type="GO" id="GO:0015833">
    <property type="term" value="P:peptide transport"/>
    <property type="evidence" value="ECO:0007669"/>
    <property type="project" value="InterPro"/>
</dbReference>
<accession>A0A4Y3HUY0</accession>
<comment type="caution">
    <text evidence="11">The sequence shown here is derived from an EMBL/GenBank/DDBJ whole genome shotgun (WGS) entry which is preliminary data.</text>
</comment>
<reference evidence="11 12" key="1">
    <citation type="submission" date="2019-06" db="EMBL/GenBank/DDBJ databases">
        <title>Whole genome shotgun sequence of Vibrio inusitatus NBRC 102082.</title>
        <authorList>
            <person name="Hosoyama A."/>
            <person name="Uohara A."/>
            <person name="Ohji S."/>
            <person name="Ichikawa N."/>
        </authorList>
    </citation>
    <scope>NUCLEOTIDE SEQUENCE [LARGE SCALE GENOMIC DNA]</scope>
    <source>
        <strain evidence="11 12">NBRC 102082</strain>
    </source>
</reference>
<dbReference type="PANTHER" id="PTHR43297:SF2">
    <property type="entry name" value="DIPEPTIDE TRANSPORT ATP-BINDING PROTEIN DPPD"/>
    <property type="match status" value="1"/>
</dbReference>
<gene>
    <name evidence="11" type="ORF">VIN01S_08980</name>
</gene>
<dbReference type="EC" id="7.4.2.9" evidence="8"/>
<dbReference type="CDD" id="cd03257">
    <property type="entry name" value="ABC_NikE_OppD_transporters"/>
    <property type="match status" value="2"/>
</dbReference>
<feature type="domain" description="ABC transporter" evidence="10">
    <location>
        <begin position="323"/>
        <end position="574"/>
    </location>
</feature>
<evidence type="ECO:0000256" key="7">
    <source>
        <dbReference type="ARBA" id="ARBA00023136"/>
    </source>
</evidence>
<evidence type="ECO:0000256" key="2">
    <source>
        <dbReference type="ARBA" id="ARBA00005417"/>
    </source>
</evidence>
<dbReference type="NCBIfam" id="NF008453">
    <property type="entry name" value="PRK11308.1"/>
    <property type="match status" value="2"/>
</dbReference>
<evidence type="ECO:0000256" key="9">
    <source>
        <dbReference type="ARBA" id="ARBA00047356"/>
    </source>
</evidence>
<dbReference type="FunFam" id="3.40.50.300:FF:000016">
    <property type="entry name" value="Oligopeptide ABC transporter ATP-binding component"/>
    <property type="match status" value="2"/>
</dbReference>
<dbReference type="AlphaFoldDB" id="A0A4Y3HUY0"/>
<evidence type="ECO:0000256" key="5">
    <source>
        <dbReference type="ARBA" id="ARBA00022741"/>
    </source>
</evidence>
<dbReference type="InterPro" id="IPR050388">
    <property type="entry name" value="ABC_Ni/Peptide_Import"/>
</dbReference>
<keyword evidence="3" id="KW-0813">Transport</keyword>
<evidence type="ECO:0000256" key="4">
    <source>
        <dbReference type="ARBA" id="ARBA00022475"/>
    </source>
</evidence>
<dbReference type="InterPro" id="IPR017871">
    <property type="entry name" value="ABC_transporter-like_CS"/>
</dbReference>
<dbReference type="SUPFAM" id="SSF52540">
    <property type="entry name" value="P-loop containing nucleoside triphosphate hydrolases"/>
    <property type="match status" value="2"/>
</dbReference>
<name>A0A4Y3HUY0_9VIBR</name>
<dbReference type="InterPro" id="IPR027417">
    <property type="entry name" value="P-loop_NTPase"/>
</dbReference>
<organism evidence="11 12">
    <name type="scientific">Vibrio inusitatus NBRC 102082</name>
    <dbReference type="NCBI Taxonomy" id="1219070"/>
    <lineage>
        <taxon>Bacteria</taxon>
        <taxon>Pseudomonadati</taxon>
        <taxon>Pseudomonadota</taxon>
        <taxon>Gammaproteobacteria</taxon>
        <taxon>Vibrionales</taxon>
        <taxon>Vibrionaceae</taxon>
        <taxon>Vibrio</taxon>
    </lineage>
</organism>
<comment type="catalytic activity">
    <reaction evidence="9">
        <text>a dipeptide(out) + ATP + H2O = a dipeptide(in) + ADP + phosphate + H(+)</text>
        <dbReference type="Rhea" id="RHEA:23120"/>
        <dbReference type="ChEBI" id="CHEBI:15377"/>
        <dbReference type="ChEBI" id="CHEBI:15378"/>
        <dbReference type="ChEBI" id="CHEBI:30616"/>
        <dbReference type="ChEBI" id="CHEBI:43474"/>
        <dbReference type="ChEBI" id="CHEBI:90799"/>
        <dbReference type="ChEBI" id="CHEBI:456216"/>
        <dbReference type="EC" id="7.4.2.9"/>
    </reaction>
</comment>
<comment type="similarity">
    <text evidence="2">Belongs to the ABC transporter superfamily.</text>
</comment>
<evidence type="ECO:0000256" key="6">
    <source>
        <dbReference type="ARBA" id="ARBA00022840"/>
    </source>
</evidence>
<dbReference type="InterPro" id="IPR003593">
    <property type="entry name" value="AAA+_ATPase"/>
</dbReference>
<dbReference type="GO" id="GO:0016887">
    <property type="term" value="F:ATP hydrolysis activity"/>
    <property type="evidence" value="ECO:0007669"/>
    <property type="project" value="InterPro"/>
</dbReference>
<dbReference type="Gene3D" id="3.40.50.300">
    <property type="entry name" value="P-loop containing nucleotide triphosphate hydrolases"/>
    <property type="match status" value="2"/>
</dbReference>
<evidence type="ECO:0000256" key="3">
    <source>
        <dbReference type="ARBA" id="ARBA00022448"/>
    </source>
</evidence>
<dbReference type="PROSITE" id="PS50893">
    <property type="entry name" value="ABC_TRANSPORTER_2"/>
    <property type="match status" value="2"/>
</dbReference>
<dbReference type="Pfam" id="PF00005">
    <property type="entry name" value="ABC_tran"/>
    <property type="match status" value="2"/>
</dbReference>
<evidence type="ECO:0000313" key="11">
    <source>
        <dbReference type="EMBL" id="GEA50094.1"/>
    </source>
</evidence>
<dbReference type="GO" id="GO:0005886">
    <property type="term" value="C:plasma membrane"/>
    <property type="evidence" value="ECO:0007669"/>
    <property type="project" value="UniProtKB-SubCell"/>
</dbReference>
<dbReference type="InterPro" id="IPR003439">
    <property type="entry name" value="ABC_transporter-like_ATP-bd"/>
</dbReference>
<evidence type="ECO:0000256" key="8">
    <source>
        <dbReference type="ARBA" id="ARBA00038852"/>
    </source>
</evidence>
<dbReference type="EMBL" id="BJLF01000003">
    <property type="protein sequence ID" value="GEA50094.1"/>
    <property type="molecule type" value="Genomic_DNA"/>
</dbReference>
<comment type="subcellular location">
    <subcellularLocation>
        <location evidence="1">Cell inner membrane</location>
        <topology evidence="1">Peripheral membrane protein</topology>
    </subcellularLocation>
</comment>
<keyword evidence="12" id="KW-1185">Reference proteome</keyword>
<keyword evidence="5" id="KW-0547">Nucleotide-binding</keyword>
<dbReference type="Proteomes" id="UP000318717">
    <property type="component" value="Unassembled WGS sequence"/>
</dbReference>
<proteinExistence type="inferred from homology"/>
<keyword evidence="6 11" id="KW-0067">ATP-binding</keyword>
<evidence type="ECO:0000313" key="12">
    <source>
        <dbReference type="Proteomes" id="UP000318717"/>
    </source>
</evidence>